<dbReference type="UniPathway" id="UPA00253">
    <property type="reaction ID" value="UER00332"/>
</dbReference>
<evidence type="ECO:0000256" key="5">
    <source>
        <dbReference type="ARBA" id="ARBA00022679"/>
    </source>
</evidence>
<dbReference type="InterPro" id="IPR005248">
    <property type="entry name" value="NadD/NMNAT"/>
</dbReference>
<dbReference type="Gene3D" id="3.40.50.620">
    <property type="entry name" value="HUPs"/>
    <property type="match status" value="1"/>
</dbReference>
<organism evidence="13 14">
    <name type="scientific">Sphaerobacter thermophilus (strain ATCC 49802 / DSM 20745 / KCCM 41009 / NCIMB 13125 / S 6022)</name>
    <dbReference type="NCBI Taxonomy" id="479434"/>
    <lineage>
        <taxon>Bacteria</taxon>
        <taxon>Pseudomonadati</taxon>
        <taxon>Thermomicrobiota</taxon>
        <taxon>Thermomicrobia</taxon>
        <taxon>Sphaerobacterales</taxon>
        <taxon>Sphaerobacterineae</taxon>
        <taxon>Sphaerobacteraceae</taxon>
        <taxon>Sphaerobacter</taxon>
    </lineage>
</organism>
<dbReference type="AlphaFoldDB" id="D1C4J0"/>
<dbReference type="Proteomes" id="UP000002027">
    <property type="component" value="Chromosome 1"/>
</dbReference>
<comment type="function">
    <text evidence="1 11">Catalyzes the reversible adenylation of nicotinate mononucleotide (NaMN) to nicotinic acid adenine dinucleotide (NaAD).</text>
</comment>
<keyword evidence="7 11" id="KW-0547">Nucleotide-binding</keyword>
<dbReference type="STRING" id="479434.Sthe_1723"/>
<evidence type="ECO:0000256" key="4">
    <source>
        <dbReference type="ARBA" id="ARBA00022642"/>
    </source>
</evidence>
<dbReference type="EC" id="2.7.7.18" evidence="11"/>
<dbReference type="InParanoid" id="D1C4J0"/>
<evidence type="ECO:0000256" key="9">
    <source>
        <dbReference type="ARBA" id="ARBA00023027"/>
    </source>
</evidence>
<accession>D1C4J0</accession>
<comment type="similarity">
    <text evidence="3 11">Belongs to the NadD family.</text>
</comment>
<dbReference type="NCBIfam" id="TIGR00125">
    <property type="entry name" value="cyt_tran_rel"/>
    <property type="match status" value="1"/>
</dbReference>
<dbReference type="GO" id="GO:0005524">
    <property type="term" value="F:ATP binding"/>
    <property type="evidence" value="ECO:0007669"/>
    <property type="project" value="UniProtKB-KW"/>
</dbReference>
<dbReference type="HOGENOM" id="CLU_069765_1_1_0"/>
<evidence type="ECO:0000313" key="13">
    <source>
        <dbReference type="EMBL" id="ACZ39157.1"/>
    </source>
</evidence>
<dbReference type="GO" id="GO:0009435">
    <property type="term" value="P:NAD+ biosynthetic process"/>
    <property type="evidence" value="ECO:0007669"/>
    <property type="project" value="UniProtKB-UniRule"/>
</dbReference>
<comment type="catalytic activity">
    <reaction evidence="10 11">
        <text>nicotinate beta-D-ribonucleotide + ATP + H(+) = deamido-NAD(+) + diphosphate</text>
        <dbReference type="Rhea" id="RHEA:22860"/>
        <dbReference type="ChEBI" id="CHEBI:15378"/>
        <dbReference type="ChEBI" id="CHEBI:30616"/>
        <dbReference type="ChEBI" id="CHEBI:33019"/>
        <dbReference type="ChEBI" id="CHEBI:57502"/>
        <dbReference type="ChEBI" id="CHEBI:58437"/>
        <dbReference type="EC" id="2.7.7.18"/>
    </reaction>
</comment>
<reference evidence="14" key="1">
    <citation type="submission" date="2009-11" db="EMBL/GenBank/DDBJ databases">
        <title>The complete chromosome 1 of Sphaerobacter thermophilus DSM 20745.</title>
        <authorList>
            <person name="Lucas S."/>
            <person name="Copeland A."/>
            <person name="Lapidus A."/>
            <person name="Glavina del Rio T."/>
            <person name="Dalin E."/>
            <person name="Tice H."/>
            <person name="Bruce D."/>
            <person name="Goodwin L."/>
            <person name="Pitluck S."/>
            <person name="Kyrpides N."/>
            <person name="Mavromatis K."/>
            <person name="Ivanova N."/>
            <person name="Mikhailova N."/>
            <person name="LaButti K.M."/>
            <person name="Clum A."/>
            <person name="Sun H.I."/>
            <person name="Brettin T."/>
            <person name="Detter J.C."/>
            <person name="Han C."/>
            <person name="Larimer F."/>
            <person name="Land M."/>
            <person name="Hauser L."/>
            <person name="Markowitz V."/>
            <person name="Cheng J.F."/>
            <person name="Hugenholtz P."/>
            <person name="Woyke T."/>
            <person name="Wu D."/>
            <person name="Steenblock K."/>
            <person name="Schneider S."/>
            <person name="Pukall R."/>
            <person name="Goeker M."/>
            <person name="Klenk H.P."/>
            <person name="Eisen J.A."/>
        </authorList>
    </citation>
    <scope>NUCLEOTIDE SEQUENCE [LARGE SCALE GENOMIC DNA]</scope>
    <source>
        <strain evidence="14">ATCC 49802 / DSM 20745 / S 6022</strain>
    </source>
</reference>
<dbReference type="HAMAP" id="MF_00244">
    <property type="entry name" value="NaMN_adenylyltr"/>
    <property type="match status" value="1"/>
</dbReference>
<comment type="pathway">
    <text evidence="2 11">Cofactor biosynthesis; NAD(+) biosynthesis; deamido-NAD(+) from nicotinate D-ribonucleotide: step 1/1.</text>
</comment>
<keyword evidence="14" id="KW-1185">Reference proteome</keyword>
<dbReference type="RefSeq" id="WP_012872204.1">
    <property type="nucleotide sequence ID" value="NC_013523.1"/>
</dbReference>
<protein>
    <recommendedName>
        <fullName evidence="11">Probable nicotinate-nucleotide adenylyltransferase</fullName>
        <ecNumber evidence="11">2.7.7.18</ecNumber>
    </recommendedName>
    <alternativeName>
        <fullName evidence="11">Deamido-NAD(+) diphosphorylase</fullName>
    </alternativeName>
    <alternativeName>
        <fullName evidence="11">Deamido-NAD(+) pyrophosphorylase</fullName>
    </alternativeName>
    <alternativeName>
        <fullName evidence="11">Nicotinate mononucleotide adenylyltransferase</fullName>
        <shortName evidence="11">NaMN adenylyltransferase</shortName>
    </alternativeName>
</protein>
<dbReference type="OrthoDB" id="5295945at2"/>
<dbReference type="NCBIfam" id="NF000840">
    <property type="entry name" value="PRK00071.1-3"/>
    <property type="match status" value="1"/>
</dbReference>
<keyword evidence="6 11" id="KW-0548">Nucleotidyltransferase</keyword>
<dbReference type="NCBIfam" id="TIGR00482">
    <property type="entry name" value="nicotinate (nicotinamide) nucleotide adenylyltransferase"/>
    <property type="match status" value="1"/>
</dbReference>
<evidence type="ECO:0000256" key="2">
    <source>
        <dbReference type="ARBA" id="ARBA00005019"/>
    </source>
</evidence>
<evidence type="ECO:0000256" key="10">
    <source>
        <dbReference type="ARBA" id="ARBA00048721"/>
    </source>
</evidence>
<dbReference type="PANTHER" id="PTHR39321:SF3">
    <property type="entry name" value="PHOSPHOPANTETHEINE ADENYLYLTRANSFERASE"/>
    <property type="match status" value="1"/>
</dbReference>
<evidence type="ECO:0000256" key="1">
    <source>
        <dbReference type="ARBA" id="ARBA00002324"/>
    </source>
</evidence>
<sequence>MARRQSARLGVFGGTFDPIHLGHLIIAEELRVRLGLERILFLPAARPPHKTDRHISPDEDRALMVEMAIAGNPHFGVSYVDLQRGGLSYTADSLEILTQEYPCHTLYFLMGQDSLRDFPNWHDPNRIARQALLGVALRPGVTVDIDAIVSRVPEAAGRITLVDVPLIQIASRVIRQRVHDGLPITYQVPREVEQYILRRGLYKDR</sequence>
<dbReference type="GO" id="GO:0016787">
    <property type="term" value="F:hydrolase activity"/>
    <property type="evidence" value="ECO:0007669"/>
    <property type="project" value="UniProtKB-KW"/>
</dbReference>
<keyword evidence="13" id="KW-0378">Hydrolase</keyword>
<keyword evidence="9 11" id="KW-0520">NAD</keyword>
<dbReference type="EMBL" id="CP001823">
    <property type="protein sequence ID" value="ACZ39157.1"/>
    <property type="molecule type" value="Genomic_DNA"/>
</dbReference>
<evidence type="ECO:0000256" key="11">
    <source>
        <dbReference type="HAMAP-Rule" id="MF_00244"/>
    </source>
</evidence>
<dbReference type="FunCoup" id="D1C4J0">
    <property type="interactions" value="391"/>
</dbReference>
<dbReference type="PANTHER" id="PTHR39321">
    <property type="entry name" value="NICOTINATE-NUCLEOTIDE ADENYLYLTRANSFERASE-RELATED"/>
    <property type="match status" value="1"/>
</dbReference>
<keyword evidence="8 11" id="KW-0067">ATP-binding</keyword>
<gene>
    <name evidence="11" type="primary">nadD</name>
    <name evidence="13" type="ordered locus">Sthe_1723</name>
</gene>
<dbReference type="InterPro" id="IPR004821">
    <property type="entry name" value="Cyt_trans-like"/>
</dbReference>
<evidence type="ECO:0000256" key="3">
    <source>
        <dbReference type="ARBA" id="ARBA00009014"/>
    </source>
</evidence>
<name>D1C4J0_SPHTD</name>
<evidence type="ECO:0000256" key="8">
    <source>
        <dbReference type="ARBA" id="ARBA00022840"/>
    </source>
</evidence>
<evidence type="ECO:0000259" key="12">
    <source>
        <dbReference type="Pfam" id="PF01467"/>
    </source>
</evidence>
<dbReference type="SUPFAM" id="SSF52374">
    <property type="entry name" value="Nucleotidylyl transferase"/>
    <property type="match status" value="1"/>
</dbReference>
<dbReference type="KEGG" id="sti:Sthe_1723"/>
<keyword evidence="5 11" id="KW-0808">Transferase</keyword>
<dbReference type="InterPro" id="IPR014729">
    <property type="entry name" value="Rossmann-like_a/b/a_fold"/>
</dbReference>
<proteinExistence type="inferred from homology"/>
<evidence type="ECO:0000256" key="6">
    <source>
        <dbReference type="ARBA" id="ARBA00022695"/>
    </source>
</evidence>
<dbReference type="eggNOG" id="COG1057">
    <property type="taxonomic scope" value="Bacteria"/>
</dbReference>
<dbReference type="GO" id="GO:0004515">
    <property type="term" value="F:nicotinate-nucleotide adenylyltransferase activity"/>
    <property type="evidence" value="ECO:0007669"/>
    <property type="project" value="UniProtKB-UniRule"/>
</dbReference>
<reference evidence="13 14" key="2">
    <citation type="journal article" date="2010" name="Stand. Genomic Sci.">
        <title>Complete genome sequence of Desulfohalobium retbaense type strain (HR(100)).</title>
        <authorList>
            <person name="Spring S."/>
            <person name="Nolan M."/>
            <person name="Lapidus A."/>
            <person name="Glavina Del Rio T."/>
            <person name="Copeland A."/>
            <person name="Tice H."/>
            <person name="Cheng J.F."/>
            <person name="Lucas S."/>
            <person name="Land M."/>
            <person name="Chen F."/>
            <person name="Bruce D."/>
            <person name="Goodwin L."/>
            <person name="Pitluck S."/>
            <person name="Ivanova N."/>
            <person name="Mavromatis K."/>
            <person name="Mikhailova N."/>
            <person name="Pati A."/>
            <person name="Chen A."/>
            <person name="Palaniappan K."/>
            <person name="Hauser L."/>
            <person name="Chang Y.J."/>
            <person name="Jeffries C.D."/>
            <person name="Munk C."/>
            <person name="Kiss H."/>
            <person name="Chain P."/>
            <person name="Han C."/>
            <person name="Brettin T."/>
            <person name="Detter J.C."/>
            <person name="Schuler E."/>
            <person name="Goker M."/>
            <person name="Rohde M."/>
            <person name="Bristow J."/>
            <person name="Eisen J.A."/>
            <person name="Markowitz V."/>
            <person name="Hugenholtz P."/>
            <person name="Kyrpides N.C."/>
            <person name="Klenk H.P."/>
        </authorList>
    </citation>
    <scope>NUCLEOTIDE SEQUENCE [LARGE SCALE GENOMIC DNA]</scope>
    <source>
        <strain evidence="14">ATCC 49802 / DSM 20745 / S 6022</strain>
    </source>
</reference>
<dbReference type="Pfam" id="PF01467">
    <property type="entry name" value="CTP_transf_like"/>
    <property type="match status" value="1"/>
</dbReference>
<keyword evidence="4 11" id="KW-0662">Pyridine nucleotide biosynthesis</keyword>
<evidence type="ECO:0000256" key="7">
    <source>
        <dbReference type="ARBA" id="ARBA00022741"/>
    </source>
</evidence>
<evidence type="ECO:0000313" key="14">
    <source>
        <dbReference type="Proteomes" id="UP000002027"/>
    </source>
</evidence>
<dbReference type="CDD" id="cd02165">
    <property type="entry name" value="NMNAT"/>
    <property type="match status" value="1"/>
</dbReference>
<feature type="domain" description="Cytidyltransferase-like" evidence="12">
    <location>
        <begin position="11"/>
        <end position="170"/>
    </location>
</feature>